<name>X1J3Y0_9ZZZZ</name>
<sequence>LDTARQRAFITDSKAAEVLVVDTRNGNTTGFHLITDNRQRRDSISPVRVIERHQHKDTQ</sequence>
<organism evidence="1">
    <name type="scientific">marine sediment metagenome</name>
    <dbReference type="NCBI Taxonomy" id="412755"/>
    <lineage>
        <taxon>unclassified sequences</taxon>
        <taxon>metagenomes</taxon>
        <taxon>ecological metagenomes</taxon>
    </lineage>
</organism>
<gene>
    <name evidence="1" type="ORF">S03H2_60533</name>
</gene>
<evidence type="ECO:0000313" key="1">
    <source>
        <dbReference type="EMBL" id="GAH89431.1"/>
    </source>
</evidence>
<dbReference type="AlphaFoldDB" id="X1J3Y0"/>
<comment type="caution">
    <text evidence="1">The sequence shown here is derived from an EMBL/GenBank/DDBJ whole genome shotgun (WGS) entry which is preliminary data.</text>
</comment>
<accession>X1J3Y0</accession>
<proteinExistence type="predicted"/>
<feature type="non-terminal residue" evidence="1">
    <location>
        <position position="1"/>
    </location>
</feature>
<protein>
    <submittedName>
        <fullName evidence="1">Uncharacterized protein</fullName>
    </submittedName>
</protein>
<reference evidence="1" key="1">
    <citation type="journal article" date="2014" name="Front. Microbiol.">
        <title>High frequency of phylogenetically diverse reductive dehalogenase-homologous genes in deep subseafloor sedimentary metagenomes.</title>
        <authorList>
            <person name="Kawai M."/>
            <person name="Futagami T."/>
            <person name="Toyoda A."/>
            <person name="Takaki Y."/>
            <person name="Nishi S."/>
            <person name="Hori S."/>
            <person name="Arai W."/>
            <person name="Tsubouchi T."/>
            <person name="Morono Y."/>
            <person name="Uchiyama I."/>
            <person name="Ito T."/>
            <person name="Fujiyama A."/>
            <person name="Inagaki F."/>
            <person name="Takami H."/>
        </authorList>
    </citation>
    <scope>NUCLEOTIDE SEQUENCE</scope>
    <source>
        <strain evidence="1">Expedition CK06-06</strain>
    </source>
</reference>
<dbReference type="EMBL" id="BARU01039012">
    <property type="protein sequence ID" value="GAH89431.1"/>
    <property type="molecule type" value="Genomic_DNA"/>
</dbReference>